<keyword evidence="1" id="KW-0812">Transmembrane</keyword>
<keyword evidence="1" id="KW-0472">Membrane</keyword>
<proteinExistence type="predicted"/>
<gene>
    <name evidence="2" type="ORF">ACFYKX_09905</name>
    <name evidence="3" type="ORF">ACFYKX_11740</name>
</gene>
<dbReference type="Proteomes" id="UP001601059">
    <property type="component" value="Unassembled WGS sequence"/>
</dbReference>
<evidence type="ECO:0000313" key="2">
    <source>
        <dbReference type="EMBL" id="MFE8700929.1"/>
    </source>
</evidence>
<keyword evidence="1" id="KW-1133">Transmembrane helix</keyword>
<comment type="caution">
    <text evidence="2">The sequence shown here is derived from an EMBL/GenBank/DDBJ whole genome shotgun (WGS) entry which is preliminary data.</text>
</comment>
<protein>
    <submittedName>
        <fullName evidence="2">Uncharacterized protein</fullName>
    </submittedName>
</protein>
<dbReference type="EMBL" id="JBIACK010000004">
    <property type="protein sequence ID" value="MFE8701268.1"/>
    <property type="molecule type" value="Genomic_DNA"/>
</dbReference>
<evidence type="ECO:0000256" key="1">
    <source>
        <dbReference type="SAM" id="Phobius"/>
    </source>
</evidence>
<evidence type="ECO:0000313" key="4">
    <source>
        <dbReference type="Proteomes" id="UP001601059"/>
    </source>
</evidence>
<dbReference type="EMBL" id="JBIACK010000004">
    <property type="protein sequence ID" value="MFE8700929.1"/>
    <property type="molecule type" value="Genomic_DNA"/>
</dbReference>
<keyword evidence="4" id="KW-1185">Reference proteome</keyword>
<feature type="transmembrane region" description="Helical" evidence="1">
    <location>
        <begin position="90"/>
        <end position="114"/>
    </location>
</feature>
<dbReference type="RefSeq" id="WP_389360598.1">
    <property type="nucleotide sequence ID" value="NZ_JBIACK010000004.1"/>
</dbReference>
<accession>A0ABW6KB20</accession>
<reference evidence="2 4" key="1">
    <citation type="submission" date="2024-08" db="EMBL/GenBank/DDBJ databases">
        <title>Two novel Cytobacillus novel species.</title>
        <authorList>
            <person name="Liu G."/>
        </authorList>
    </citation>
    <scope>NUCLEOTIDE SEQUENCE [LARGE SCALE GENOMIC DNA]</scope>
    <source>
        <strain evidence="2 4">FJAT-54145</strain>
    </source>
</reference>
<feature type="transmembrane region" description="Helical" evidence="1">
    <location>
        <begin position="46"/>
        <end position="70"/>
    </location>
</feature>
<evidence type="ECO:0000313" key="3">
    <source>
        <dbReference type="EMBL" id="MFE8701268.1"/>
    </source>
</evidence>
<name>A0ABW6KB20_9BACI</name>
<organism evidence="2 4">
    <name type="scientific">Cytobacillus spartinae</name>
    <dbReference type="NCBI Taxonomy" id="3299023"/>
    <lineage>
        <taxon>Bacteria</taxon>
        <taxon>Bacillati</taxon>
        <taxon>Bacillota</taxon>
        <taxon>Bacilli</taxon>
        <taxon>Bacillales</taxon>
        <taxon>Bacillaceae</taxon>
        <taxon>Cytobacillus</taxon>
    </lineage>
</organism>
<sequence length="121" mass="14079">MSENKKEKDVEEKVKEAVKEAIQQGEKGIDPFLDNGFYLYTSKWKWLLAALLVWKPIVGVFSILFGIAVWYYDRATTGEVRYRRVMGWTFLWLVMAFVIRLALVLLFVLAAGIFPDTFHLL</sequence>